<reference evidence="2 3" key="1">
    <citation type="journal article" date="2017" name="BMC Genomics">
        <title>Chromosome level assembly and secondary metabolite potential of the parasitic fungus Cordyceps militaris.</title>
        <authorList>
            <person name="Kramer G.J."/>
            <person name="Nodwell J.R."/>
        </authorList>
    </citation>
    <scope>NUCLEOTIDE SEQUENCE [LARGE SCALE GENOMIC DNA]</scope>
    <source>
        <strain evidence="2 3">ATCC 34164</strain>
    </source>
</reference>
<dbReference type="EMBL" id="CP023327">
    <property type="protein sequence ID" value="ATY66523.1"/>
    <property type="molecule type" value="Genomic_DNA"/>
</dbReference>
<dbReference type="VEuPathDB" id="FungiDB:A9K55_000927"/>
<feature type="coiled-coil region" evidence="1">
    <location>
        <begin position="66"/>
        <end position="93"/>
    </location>
</feature>
<dbReference type="OrthoDB" id="2120024at2759"/>
<sequence>MFSIRAAVVARRVSTVRRQLATTRTYATEKSNNPTASFYKTFSRPIAKVMILAVFTYQVAYWSWIKLEADEARAKVDAEIETLEKTVTEYKESKAAAETGPMGSK</sequence>
<evidence type="ECO:0000313" key="3">
    <source>
        <dbReference type="Proteomes" id="UP000323067"/>
    </source>
</evidence>
<gene>
    <name evidence="2" type="ORF">A9K55_000927</name>
</gene>
<dbReference type="Proteomes" id="UP000323067">
    <property type="component" value="Chromosome ii"/>
</dbReference>
<evidence type="ECO:0000313" key="2">
    <source>
        <dbReference type="EMBL" id="ATY66523.1"/>
    </source>
</evidence>
<organism evidence="2 3">
    <name type="scientific">Cordyceps militaris</name>
    <name type="common">Caterpillar fungus</name>
    <name type="synonym">Clavaria militaris</name>
    <dbReference type="NCBI Taxonomy" id="73501"/>
    <lineage>
        <taxon>Eukaryota</taxon>
        <taxon>Fungi</taxon>
        <taxon>Dikarya</taxon>
        <taxon>Ascomycota</taxon>
        <taxon>Pezizomycotina</taxon>
        <taxon>Sordariomycetes</taxon>
        <taxon>Hypocreomycetidae</taxon>
        <taxon>Hypocreales</taxon>
        <taxon>Cordycipitaceae</taxon>
        <taxon>Cordyceps</taxon>
    </lineage>
</organism>
<evidence type="ECO:0000256" key="1">
    <source>
        <dbReference type="SAM" id="Coils"/>
    </source>
</evidence>
<keyword evidence="1" id="KW-0175">Coiled coil</keyword>
<dbReference type="VEuPathDB" id="FungiDB:CCM_03892"/>
<proteinExistence type="predicted"/>
<name>A0A2H4STU1_CORMI</name>
<dbReference type="AlphaFoldDB" id="A0A2H4STU1"/>
<accession>A0A2H4STU1</accession>
<protein>
    <submittedName>
        <fullName evidence="2">Uncharacterized protein</fullName>
    </submittedName>
</protein>